<dbReference type="InterPro" id="IPR039556">
    <property type="entry name" value="ICL/PEPM"/>
</dbReference>
<dbReference type="InterPro" id="IPR040442">
    <property type="entry name" value="Pyrv_kinase-like_dom_sf"/>
</dbReference>
<protein>
    <submittedName>
        <fullName evidence="1">Isocitrate lyase/phosphoenolpyruvate mutase family protein</fullName>
    </submittedName>
</protein>
<keyword evidence="1" id="KW-0670">Pyruvate</keyword>
<dbReference type="Gene3D" id="3.20.20.60">
    <property type="entry name" value="Phosphoenolpyruvate-binding domains"/>
    <property type="match status" value="1"/>
</dbReference>
<dbReference type="SUPFAM" id="SSF51621">
    <property type="entry name" value="Phosphoenolpyruvate/pyruvate domain"/>
    <property type="match status" value="1"/>
</dbReference>
<dbReference type="STRING" id="1776384.GCA_900086585_00656"/>
<evidence type="ECO:0000313" key="1">
    <source>
        <dbReference type="EMBL" id="RHJ87199.1"/>
    </source>
</evidence>
<dbReference type="RefSeq" id="WP_118335733.1">
    <property type="nucleotide sequence ID" value="NZ_AP025567.1"/>
</dbReference>
<proteinExistence type="predicted"/>
<dbReference type="Pfam" id="PF13714">
    <property type="entry name" value="PEP_mutase"/>
    <property type="match status" value="1"/>
</dbReference>
<dbReference type="Proteomes" id="UP000284841">
    <property type="component" value="Unassembled WGS sequence"/>
</dbReference>
<dbReference type="GO" id="GO:0016829">
    <property type="term" value="F:lyase activity"/>
    <property type="evidence" value="ECO:0007669"/>
    <property type="project" value="UniProtKB-KW"/>
</dbReference>
<dbReference type="PANTHER" id="PTHR42905:SF16">
    <property type="entry name" value="CARBOXYPHOSPHONOENOLPYRUVATE PHOSPHONOMUTASE-LIKE PROTEIN (AFU_ORTHOLOGUE AFUA_5G07230)"/>
    <property type="match status" value="1"/>
</dbReference>
<reference evidence="1 2" key="1">
    <citation type="submission" date="2018-08" db="EMBL/GenBank/DDBJ databases">
        <title>A genome reference for cultivated species of the human gut microbiota.</title>
        <authorList>
            <person name="Zou Y."/>
            <person name="Xue W."/>
            <person name="Luo G."/>
        </authorList>
    </citation>
    <scope>NUCLEOTIDE SEQUENCE [LARGE SCALE GENOMIC DNA]</scope>
    <source>
        <strain evidence="1 2">AM07-24</strain>
    </source>
</reference>
<dbReference type="PANTHER" id="PTHR42905">
    <property type="entry name" value="PHOSPHOENOLPYRUVATE CARBOXYLASE"/>
    <property type="match status" value="1"/>
</dbReference>
<accession>A0A415E0N7</accession>
<gene>
    <name evidence="1" type="ORF">DW099_10885</name>
</gene>
<keyword evidence="2" id="KW-1185">Reference proteome</keyword>
<sequence>MITERQKEKARIFSTMHKEDKMFVLPNAWDAGSAYIFEKQGFQAVATSSAGMAYDLGYPDGENICFDDLLYAVRKIAKRIDIPLSVDFERGYGKTVCEVKENAKKLLMAGAVGFNIEDGLPDGTLNPLDQQLDKIKGLCQLKQELDIDFVINARTCAYWLNVAGEEEKLQMAIERGNAFAEAGADCVFVPGAMDKTTVEKLTAGIKAPINIILNGVFHDYAQLEELGVRRLSLGSGPVRYIYGQTISLANHLYNGEIDEMLNSPFVYAEANAYFKK</sequence>
<dbReference type="InterPro" id="IPR015813">
    <property type="entry name" value="Pyrv/PenolPyrv_kinase-like_dom"/>
</dbReference>
<comment type="caution">
    <text evidence="1">The sequence shown here is derived from an EMBL/GenBank/DDBJ whole genome shotgun (WGS) entry which is preliminary data.</text>
</comment>
<name>A0A415E0N7_9FIRM</name>
<dbReference type="OrthoDB" id="8629576at2"/>
<keyword evidence="1" id="KW-0456">Lyase</keyword>
<organism evidence="1 2">
    <name type="scientific">Emergencia timonensis</name>
    <dbReference type="NCBI Taxonomy" id="1776384"/>
    <lineage>
        <taxon>Bacteria</taxon>
        <taxon>Bacillati</taxon>
        <taxon>Bacillota</taxon>
        <taxon>Clostridia</taxon>
        <taxon>Peptostreptococcales</taxon>
        <taxon>Anaerovoracaceae</taxon>
        <taxon>Emergencia</taxon>
    </lineage>
</organism>
<dbReference type="AlphaFoldDB" id="A0A415E0N7"/>
<dbReference type="EMBL" id="QRMS01000003">
    <property type="protein sequence ID" value="RHJ87199.1"/>
    <property type="molecule type" value="Genomic_DNA"/>
</dbReference>
<evidence type="ECO:0000313" key="2">
    <source>
        <dbReference type="Proteomes" id="UP000284841"/>
    </source>
</evidence>
<dbReference type="CDD" id="cd00377">
    <property type="entry name" value="ICL_PEPM"/>
    <property type="match status" value="1"/>
</dbReference>